<protein>
    <submittedName>
        <fullName evidence="1">Uncharacterized protein</fullName>
    </submittedName>
</protein>
<gene>
    <name evidence="1" type="ORF">JI435_406030</name>
</gene>
<proteinExistence type="predicted"/>
<keyword evidence="2" id="KW-1185">Reference proteome</keyword>
<accession>A0A7U2EWX1</accession>
<dbReference type="EMBL" id="CP069026">
    <property type="protein sequence ID" value="QRC94570.1"/>
    <property type="molecule type" value="Genomic_DNA"/>
</dbReference>
<sequence>MWLKGIHHLPTCCSATDRPVRQSPRVLARDLGPYHRITVSFGPDRVNDPEAQQKFLWRSIIVRPEVCPV</sequence>
<evidence type="ECO:0000313" key="1">
    <source>
        <dbReference type="EMBL" id="QRC94570.1"/>
    </source>
</evidence>
<dbReference type="AlphaFoldDB" id="A0A7U2EWX1"/>
<dbReference type="VEuPathDB" id="FungiDB:JI435_406030"/>
<name>A0A7U2EWX1_PHANO</name>
<dbReference type="Proteomes" id="UP000663193">
    <property type="component" value="Chromosome 4"/>
</dbReference>
<evidence type="ECO:0000313" key="2">
    <source>
        <dbReference type="Proteomes" id="UP000663193"/>
    </source>
</evidence>
<organism evidence="1 2">
    <name type="scientific">Phaeosphaeria nodorum (strain SN15 / ATCC MYA-4574 / FGSC 10173)</name>
    <name type="common">Glume blotch fungus</name>
    <name type="synonym">Parastagonospora nodorum</name>
    <dbReference type="NCBI Taxonomy" id="321614"/>
    <lineage>
        <taxon>Eukaryota</taxon>
        <taxon>Fungi</taxon>
        <taxon>Dikarya</taxon>
        <taxon>Ascomycota</taxon>
        <taxon>Pezizomycotina</taxon>
        <taxon>Dothideomycetes</taxon>
        <taxon>Pleosporomycetidae</taxon>
        <taxon>Pleosporales</taxon>
        <taxon>Pleosporineae</taxon>
        <taxon>Phaeosphaeriaceae</taxon>
        <taxon>Parastagonospora</taxon>
    </lineage>
</organism>
<reference evidence="2" key="1">
    <citation type="journal article" date="2021" name="BMC Genomics">
        <title>Chromosome-level genome assembly and manually-curated proteome of model necrotroph Parastagonospora nodorum Sn15 reveals a genome-wide trove of candidate effector homologs, and redundancy of virulence-related functions within an accessory chromosome.</title>
        <authorList>
            <person name="Bertazzoni S."/>
            <person name="Jones D.A.B."/>
            <person name="Phan H.T."/>
            <person name="Tan K.-C."/>
            <person name="Hane J.K."/>
        </authorList>
    </citation>
    <scope>NUCLEOTIDE SEQUENCE [LARGE SCALE GENOMIC DNA]</scope>
    <source>
        <strain evidence="2">SN15 / ATCC MYA-4574 / FGSC 10173)</strain>
    </source>
</reference>